<feature type="region of interest" description="Disordered" evidence="3">
    <location>
        <begin position="1"/>
        <end position="32"/>
    </location>
</feature>
<dbReference type="InterPro" id="IPR009594">
    <property type="entry name" value="Tscrpt_reg_HTH_AraC_N"/>
</dbReference>
<dbReference type="PANTHER" id="PTHR43436">
    <property type="entry name" value="ARAC-FAMILY TRANSCRIPTIONAL REGULATOR"/>
    <property type="match status" value="1"/>
</dbReference>
<feature type="compositionally biased region" description="Basic and acidic residues" evidence="3">
    <location>
        <begin position="1"/>
        <end position="12"/>
    </location>
</feature>
<dbReference type="Pfam" id="PF12833">
    <property type="entry name" value="HTH_18"/>
    <property type="match status" value="1"/>
</dbReference>
<dbReference type="KEGG" id="hbq:QI031_20425"/>
<dbReference type="GO" id="GO:0043565">
    <property type="term" value="F:sequence-specific DNA binding"/>
    <property type="evidence" value="ECO:0007669"/>
    <property type="project" value="InterPro"/>
</dbReference>
<organism evidence="5 6">
    <name type="scientific">Halotia branconii CENA392</name>
    <dbReference type="NCBI Taxonomy" id="1539056"/>
    <lineage>
        <taxon>Bacteria</taxon>
        <taxon>Bacillati</taxon>
        <taxon>Cyanobacteriota</taxon>
        <taxon>Cyanophyceae</taxon>
        <taxon>Nostocales</taxon>
        <taxon>Nodulariaceae</taxon>
        <taxon>Halotia</taxon>
    </lineage>
</organism>
<feature type="domain" description="HTH araC/xylS-type" evidence="4">
    <location>
        <begin position="217"/>
        <end position="315"/>
    </location>
</feature>
<dbReference type="PROSITE" id="PS01124">
    <property type="entry name" value="HTH_ARAC_FAMILY_2"/>
    <property type="match status" value="1"/>
</dbReference>
<dbReference type="Gene3D" id="1.10.10.60">
    <property type="entry name" value="Homeodomain-like"/>
    <property type="match status" value="2"/>
</dbReference>
<protein>
    <submittedName>
        <fullName evidence="5">AraC family transcriptional regulator</fullName>
    </submittedName>
</protein>
<proteinExistence type="predicted"/>
<dbReference type="InterPro" id="IPR018060">
    <property type="entry name" value="HTH_AraC"/>
</dbReference>
<dbReference type="Pfam" id="PF06719">
    <property type="entry name" value="AraC_N"/>
    <property type="match status" value="1"/>
</dbReference>
<evidence type="ECO:0000313" key="6">
    <source>
        <dbReference type="Proteomes" id="UP001223520"/>
    </source>
</evidence>
<name>A0AAJ6NP74_9CYAN</name>
<accession>A0AAJ6NP74</accession>
<evidence type="ECO:0000313" key="5">
    <source>
        <dbReference type="EMBL" id="WGV24154.1"/>
    </source>
</evidence>
<dbReference type="AlphaFoldDB" id="A0AAJ6NP74"/>
<evidence type="ECO:0000256" key="2">
    <source>
        <dbReference type="ARBA" id="ARBA00023163"/>
    </source>
</evidence>
<sequence length="327" mass="36652">MKAVKTSEKADIDLMNDQQAKREADRAQANRDELTERISQAIRNDGTIEPLKGLHFNRSSSPSECLHSVSIPAFCAIAQGSKEVLLGSDRYQYDPMHYLLATAELPIVSQILEASKEKPYLSLRLDLDPTLVGSVMVEAGYPSANKRSNVKAINVSPLDANLLDAAVRLVRLLDSPAEADVLVPLIKREIIYRLLMGEQGSRLRHIAVLGGYTHYIARAVERLRKDFNQPLRIESIARDLGMSVSGFHHHFKSVTAMSPLQFQKQLRLQEARRLMLGQNLDASSAAYHVGYDDASHFNREYKRLFGAPPIRDVQRLREAARETANLI</sequence>
<dbReference type="GO" id="GO:0003700">
    <property type="term" value="F:DNA-binding transcription factor activity"/>
    <property type="evidence" value="ECO:0007669"/>
    <property type="project" value="InterPro"/>
</dbReference>
<dbReference type="SUPFAM" id="SSF46689">
    <property type="entry name" value="Homeodomain-like"/>
    <property type="match status" value="2"/>
</dbReference>
<dbReference type="EMBL" id="CP124543">
    <property type="protein sequence ID" value="WGV24154.1"/>
    <property type="molecule type" value="Genomic_DNA"/>
</dbReference>
<dbReference type="PANTHER" id="PTHR43436:SF1">
    <property type="entry name" value="TRANSCRIPTIONAL REGULATORY PROTEIN"/>
    <property type="match status" value="1"/>
</dbReference>
<reference evidence="5 6" key="1">
    <citation type="journal article" date="2023" name="Limnol Oceanogr Lett">
        <title>Environmental adaptations by the intertidal Antarctic cyanobacterium Halotia branconii CENA392 as revealed using long-read genome sequencing.</title>
        <authorList>
            <person name="Dextro R.B."/>
            <person name="Delbaje E."/>
            <person name="Freitas P.N.N."/>
            <person name="Geraldes V."/>
            <person name="Pinto E."/>
            <person name="Long P.F."/>
            <person name="Fiore M.F."/>
        </authorList>
    </citation>
    <scope>NUCLEOTIDE SEQUENCE [LARGE SCALE GENOMIC DNA]</scope>
    <source>
        <strain evidence="5 6">CENA392</strain>
    </source>
</reference>
<dbReference type="SMART" id="SM00342">
    <property type="entry name" value="HTH_ARAC"/>
    <property type="match status" value="1"/>
</dbReference>
<feature type="compositionally biased region" description="Basic and acidic residues" evidence="3">
    <location>
        <begin position="19"/>
        <end position="32"/>
    </location>
</feature>
<evidence type="ECO:0000256" key="3">
    <source>
        <dbReference type="SAM" id="MobiDB-lite"/>
    </source>
</evidence>
<gene>
    <name evidence="5" type="ORF">QI031_20425</name>
</gene>
<dbReference type="RefSeq" id="WP_281481485.1">
    <property type="nucleotide sequence ID" value="NZ_CP124543.1"/>
</dbReference>
<evidence type="ECO:0000259" key="4">
    <source>
        <dbReference type="PROSITE" id="PS01124"/>
    </source>
</evidence>
<dbReference type="InterPro" id="IPR009057">
    <property type="entry name" value="Homeodomain-like_sf"/>
</dbReference>
<keyword evidence="6" id="KW-1185">Reference proteome</keyword>
<keyword evidence="1" id="KW-0805">Transcription regulation</keyword>
<keyword evidence="2" id="KW-0804">Transcription</keyword>
<dbReference type="Proteomes" id="UP001223520">
    <property type="component" value="Chromosome"/>
</dbReference>
<evidence type="ECO:0000256" key="1">
    <source>
        <dbReference type="ARBA" id="ARBA00023015"/>
    </source>
</evidence>